<gene>
    <name evidence="2" type="ORF">DQ393_31725</name>
</gene>
<dbReference type="EMBL" id="QMKK01000061">
    <property type="protein sequence ID" value="RAX37377.1"/>
    <property type="molecule type" value="Genomic_DNA"/>
</dbReference>
<accession>A0A329Y1Z6</accession>
<protein>
    <submittedName>
        <fullName evidence="2">Uncharacterized protein</fullName>
    </submittedName>
</protein>
<dbReference type="RefSeq" id="WP_112345643.1">
    <property type="nucleotide sequence ID" value="NZ_QMKK01000061.1"/>
</dbReference>
<dbReference type="AlphaFoldDB" id="A0A329Y1Z6"/>
<feature type="compositionally biased region" description="Polar residues" evidence="1">
    <location>
        <begin position="43"/>
        <end position="60"/>
    </location>
</feature>
<dbReference type="Proteomes" id="UP000251205">
    <property type="component" value="Unassembled WGS sequence"/>
</dbReference>
<proteinExistence type="predicted"/>
<evidence type="ECO:0000313" key="2">
    <source>
        <dbReference type="EMBL" id="RAX37377.1"/>
    </source>
</evidence>
<reference evidence="2 3" key="1">
    <citation type="submission" date="2018-06" db="EMBL/GenBank/DDBJ databases">
        <title>Whole Genome Sequence of an efficient microsymbiont, Rhizobium tropici.</title>
        <authorList>
            <person name="Srinivasan R."/>
            <person name="Singh H.V."/>
            <person name="Srivastava R."/>
            <person name="Kumari B."/>
            <person name="Radhakrishna A."/>
        </authorList>
    </citation>
    <scope>NUCLEOTIDE SEQUENCE [LARGE SCALE GENOMIC DNA]</scope>
    <source>
        <strain evidence="2 3">IGFRI Rhizo-19</strain>
    </source>
</reference>
<sequence>MNSKPPPVPEENRSDKGVGDHARPSVSDPRRPDTSVDPEKKGQQGNSRINTSHQGHQQDR</sequence>
<comment type="caution">
    <text evidence="2">The sequence shown here is derived from an EMBL/GenBank/DDBJ whole genome shotgun (WGS) entry which is preliminary data.</text>
</comment>
<name>A0A329Y1Z6_RHITR</name>
<dbReference type="OrthoDB" id="7190664at2"/>
<feature type="region of interest" description="Disordered" evidence="1">
    <location>
        <begin position="1"/>
        <end position="60"/>
    </location>
</feature>
<organism evidence="2 3">
    <name type="scientific">Rhizobium tropici</name>
    <dbReference type="NCBI Taxonomy" id="398"/>
    <lineage>
        <taxon>Bacteria</taxon>
        <taxon>Pseudomonadati</taxon>
        <taxon>Pseudomonadota</taxon>
        <taxon>Alphaproteobacteria</taxon>
        <taxon>Hyphomicrobiales</taxon>
        <taxon>Rhizobiaceae</taxon>
        <taxon>Rhizobium/Agrobacterium group</taxon>
        <taxon>Rhizobium</taxon>
    </lineage>
</organism>
<evidence type="ECO:0000256" key="1">
    <source>
        <dbReference type="SAM" id="MobiDB-lite"/>
    </source>
</evidence>
<evidence type="ECO:0000313" key="3">
    <source>
        <dbReference type="Proteomes" id="UP000251205"/>
    </source>
</evidence>
<feature type="compositionally biased region" description="Basic and acidic residues" evidence="1">
    <location>
        <begin position="10"/>
        <end position="42"/>
    </location>
</feature>